<dbReference type="EMBL" id="JJPR01000157">
    <property type="protein sequence ID" value="KKG82388.1"/>
    <property type="molecule type" value="Genomic_DNA"/>
</dbReference>
<dbReference type="EMBL" id="JJPX01000161">
    <property type="protein sequence ID" value="KKH05524.1"/>
    <property type="molecule type" value="Genomic_DNA"/>
</dbReference>
<reference evidence="4 5" key="1">
    <citation type="journal article" date="2015" name="ISME J.">
        <title>Genomic and phenotypic differentiation among Methanosarcina mazei populations from Columbia River sediment.</title>
        <authorList>
            <person name="Youngblut N.D."/>
            <person name="Wirth J.S."/>
            <person name="Henriksen J.R."/>
            <person name="Smith M."/>
            <person name="Simon H."/>
            <person name="Metcalf W.W."/>
            <person name="Whitaker R.J."/>
        </authorList>
    </citation>
    <scope>NUCLEOTIDE SEQUENCE [LARGE SCALE GENOMIC DNA]</scope>
    <source>
        <strain evidence="1 6">3.H.A.2.6</strain>
        <strain evidence="2 5">3.H.A.2.8</strain>
        <strain evidence="3 4">3.H.M.2.7</strain>
    </source>
</reference>
<dbReference type="Proteomes" id="UP000034950">
    <property type="component" value="Unassembled WGS sequence"/>
</dbReference>
<evidence type="ECO:0000313" key="3">
    <source>
        <dbReference type="EMBL" id="KKH05524.1"/>
    </source>
</evidence>
<dbReference type="Proteomes" id="UP000034409">
    <property type="component" value="Unassembled WGS sequence"/>
</dbReference>
<dbReference type="EMBL" id="JJPS01000158">
    <property type="protein sequence ID" value="KKG87757.1"/>
    <property type="molecule type" value="Genomic_DNA"/>
</dbReference>
<accession>A0A0F8LZN4</accession>
<dbReference type="PATRIC" id="fig|2209.44.peg.2669"/>
<sequence length="60" mass="7081">MISIVRLLVIVIPSPDLVRYPVREGIALMFMKRFQAIKFYFILTMKVLARKTGWTINYFA</sequence>
<proteinExistence type="predicted"/>
<evidence type="ECO:0000313" key="1">
    <source>
        <dbReference type="EMBL" id="KKG82388.1"/>
    </source>
</evidence>
<organism evidence="3 4">
    <name type="scientific">Methanosarcina mazei</name>
    <name type="common">Methanosarcina frisia</name>
    <dbReference type="NCBI Taxonomy" id="2209"/>
    <lineage>
        <taxon>Archaea</taxon>
        <taxon>Methanobacteriati</taxon>
        <taxon>Methanobacteriota</taxon>
        <taxon>Stenosarchaea group</taxon>
        <taxon>Methanomicrobia</taxon>
        <taxon>Methanosarcinales</taxon>
        <taxon>Methanosarcinaceae</taxon>
        <taxon>Methanosarcina</taxon>
    </lineage>
</organism>
<protein>
    <submittedName>
        <fullName evidence="3">Uncharacterized protein</fullName>
    </submittedName>
</protein>
<evidence type="ECO:0000313" key="2">
    <source>
        <dbReference type="EMBL" id="KKG87757.1"/>
    </source>
</evidence>
<dbReference type="Proteomes" id="UP000034387">
    <property type="component" value="Unassembled WGS sequence"/>
</dbReference>
<comment type="caution">
    <text evidence="3">The sequence shown here is derived from an EMBL/GenBank/DDBJ whole genome shotgun (WGS) entry which is preliminary data.</text>
</comment>
<gene>
    <name evidence="3" type="ORF">DU42_12180</name>
    <name evidence="1" type="ORF">DU57_12295</name>
    <name evidence="2" type="ORF">DU59_07525</name>
</gene>
<evidence type="ECO:0000313" key="4">
    <source>
        <dbReference type="Proteomes" id="UP000034387"/>
    </source>
</evidence>
<dbReference type="AlphaFoldDB" id="A0A0F8LZN4"/>
<evidence type="ECO:0000313" key="5">
    <source>
        <dbReference type="Proteomes" id="UP000034409"/>
    </source>
</evidence>
<name>A0A0F8LZN4_METMZ</name>
<evidence type="ECO:0000313" key="6">
    <source>
        <dbReference type="Proteomes" id="UP000034950"/>
    </source>
</evidence>